<proteinExistence type="predicted"/>
<feature type="compositionally biased region" description="Basic and acidic residues" evidence="6">
    <location>
        <begin position="707"/>
        <end position="718"/>
    </location>
</feature>
<feature type="compositionally biased region" description="Low complexity" evidence="6">
    <location>
        <begin position="1253"/>
        <end position="1264"/>
    </location>
</feature>
<feature type="transmembrane region" description="Helical" evidence="7">
    <location>
        <begin position="624"/>
        <end position="646"/>
    </location>
</feature>
<evidence type="ECO:0000259" key="8">
    <source>
        <dbReference type="PROSITE" id="PS50089"/>
    </source>
</evidence>
<dbReference type="Proteomes" id="UP000009168">
    <property type="component" value="Unassembled WGS sequence"/>
</dbReference>
<dbReference type="OrthoDB" id="312892at2759"/>
<gene>
    <name evidence="9" type="ORF">TTHERM_00941530</name>
</gene>
<feature type="coiled-coil region" evidence="5">
    <location>
        <begin position="968"/>
        <end position="1001"/>
    </location>
</feature>
<keyword evidence="10" id="KW-1185">Reference proteome</keyword>
<dbReference type="EMBL" id="GG662264">
    <property type="protein sequence ID" value="EAS06668.2"/>
    <property type="molecule type" value="Genomic_DNA"/>
</dbReference>
<dbReference type="HOGENOM" id="CLU_248260_0_0_1"/>
<evidence type="ECO:0000256" key="1">
    <source>
        <dbReference type="ARBA" id="ARBA00022723"/>
    </source>
</evidence>
<keyword evidence="7" id="KW-0472">Membrane</keyword>
<feature type="transmembrane region" description="Helical" evidence="7">
    <location>
        <begin position="554"/>
        <end position="575"/>
    </location>
</feature>
<dbReference type="InParanoid" id="Q24FU2"/>
<keyword evidence="7" id="KW-1133">Transmembrane helix</keyword>
<dbReference type="Gene3D" id="3.30.40.10">
    <property type="entry name" value="Zinc/RING finger domain, C3HC4 (zinc finger)"/>
    <property type="match status" value="1"/>
</dbReference>
<evidence type="ECO:0000313" key="9">
    <source>
        <dbReference type="EMBL" id="EAS06668.2"/>
    </source>
</evidence>
<dbReference type="GeneID" id="7832898"/>
<feature type="coiled-coil region" evidence="5">
    <location>
        <begin position="352"/>
        <end position="398"/>
    </location>
</feature>
<evidence type="ECO:0000256" key="5">
    <source>
        <dbReference type="SAM" id="Coils"/>
    </source>
</evidence>
<dbReference type="RefSeq" id="XP_001026913.2">
    <property type="nucleotide sequence ID" value="XM_001026913.2"/>
</dbReference>
<feature type="region of interest" description="Disordered" evidence="6">
    <location>
        <begin position="1246"/>
        <end position="1265"/>
    </location>
</feature>
<dbReference type="PROSITE" id="PS50089">
    <property type="entry name" value="ZF_RING_2"/>
    <property type="match status" value="1"/>
</dbReference>
<dbReference type="InterPro" id="IPR001841">
    <property type="entry name" value="Znf_RING"/>
</dbReference>
<feature type="compositionally biased region" description="Basic and acidic residues" evidence="6">
    <location>
        <begin position="862"/>
        <end position="875"/>
    </location>
</feature>
<name>Q24FU2_TETTS</name>
<feature type="transmembrane region" description="Helical" evidence="7">
    <location>
        <begin position="433"/>
        <end position="453"/>
    </location>
</feature>
<accession>Q24FU2</accession>
<evidence type="ECO:0000256" key="4">
    <source>
        <dbReference type="PROSITE-ProRule" id="PRU00175"/>
    </source>
</evidence>
<feature type="region of interest" description="Disordered" evidence="6">
    <location>
        <begin position="96"/>
        <end position="120"/>
    </location>
</feature>
<dbReference type="InterPro" id="IPR013083">
    <property type="entry name" value="Znf_RING/FYVE/PHD"/>
</dbReference>
<feature type="transmembrane region" description="Helical" evidence="7">
    <location>
        <begin position="494"/>
        <end position="515"/>
    </location>
</feature>
<dbReference type="SUPFAM" id="SSF57850">
    <property type="entry name" value="RING/U-box"/>
    <property type="match status" value="1"/>
</dbReference>
<evidence type="ECO:0000313" key="10">
    <source>
        <dbReference type="Proteomes" id="UP000009168"/>
    </source>
</evidence>
<feature type="domain" description="RING-type" evidence="8">
    <location>
        <begin position="885"/>
        <end position="924"/>
    </location>
</feature>
<feature type="region of interest" description="Disordered" evidence="6">
    <location>
        <begin position="706"/>
        <end position="725"/>
    </location>
</feature>
<feature type="compositionally biased region" description="Polar residues" evidence="6">
    <location>
        <begin position="826"/>
        <end position="836"/>
    </location>
</feature>
<feature type="transmembrane region" description="Helical" evidence="7">
    <location>
        <begin position="587"/>
        <end position="612"/>
    </location>
</feature>
<organism evidence="9 10">
    <name type="scientific">Tetrahymena thermophila (strain SB210)</name>
    <dbReference type="NCBI Taxonomy" id="312017"/>
    <lineage>
        <taxon>Eukaryota</taxon>
        <taxon>Sar</taxon>
        <taxon>Alveolata</taxon>
        <taxon>Ciliophora</taxon>
        <taxon>Intramacronucleata</taxon>
        <taxon>Oligohymenophorea</taxon>
        <taxon>Hymenostomatida</taxon>
        <taxon>Tetrahymenina</taxon>
        <taxon>Tetrahymenidae</taxon>
        <taxon>Tetrahymena</taxon>
    </lineage>
</organism>
<dbReference type="eggNOG" id="ENOG502RT2U">
    <property type="taxonomic scope" value="Eukaryota"/>
</dbReference>
<dbReference type="GO" id="GO:0008270">
    <property type="term" value="F:zinc ion binding"/>
    <property type="evidence" value="ECO:0007669"/>
    <property type="project" value="UniProtKB-KW"/>
</dbReference>
<dbReference type="SMART" id="SM00184">
    <property type="entry name" value="RING"/>
    <property type="match status" value="1"/>
</dbReference>
<keyword evidence="5" id="KW-0175">Coiled coil</keyword>
<evidence type="ECO:0000256" key="2">
    <source>
        <dbReference type="ARBA" id="ARBA00022771"/>
    </source>
</evidence>
<dbReference type="GO" id="GO:0061630">
    <property type="term" value="F:ubiquitin protein ligase activity"/>
    <property type="evidence" value="ECO:0007669"/>
    <property type="project" value="TreeGrafter"/>
</dbReference>
<dbReference type="PANTHER" id="PTHR46858:SF5">
    <property type="entry name" value="E3 UBIQUITIN-PROTEIN LIGASE APD1-RELATED"/>
    <property type="match status" value="1"/>
</dbReference>
<sequence>MNPYYSSRISDCRGLDDIPQSVDTSKRCLDDRTLRNDTSYLINQNMQNNLTQNINMNNRTYQDNSNNGTFIIQNQNEILEDRAISYINCSFNQPCFKKDNGDDDEEPEQPDSPPQNEREIEVVDNNICLSQQREQDYNQQNRYLDIQNGELNIRQELNPPINFLQNPDREDLDQQIELQSNSQISNVRNNIRNNDNSSLQQNESRNLQQLHYQHQQQYLRRLIQSRLNNQNNQRQLNQNQPLPPLQQNFLAIQQAAHPFNSLNILQQQQLLLQNQAQIQRLQNSINRYSQNAANQRLNNSRQNESAQRYNQNENNFLSMNQRNLQNYHNSLIQQNTILRMNLIRNQIRQLQRDELSDQESVNQNQLENQEQEDQYRQAEQLNEIIRNTRRRMNEQNNRRSNRVNQIQLGGRVQQVIELDEEDKVRAKIVFKKALTHLVILSIFSVFILAVFYLNFLMQGIWLVFFFVFCFFTGNKISIYKNLSEDTQLEDKRMAFFNVVEYFFINILFLMIFLFMRIVSQPITLLLVYSPFVHIIWWLVFTTKTQESMNRHIELLLRIYAVTQCLLFSVQFDSIVNWSWVSIFLPSWILLSSLGFYIFGLTILFLCSLYYCLVGQTDKYQIKGLMWCLMVSIHVVGNSLFFLLGLMDYYQEGNIQTLRYCSAALITGSVISSIYTVACSDDLEIFIALANSESLFSGSHQVHVEGANQRDEENQDNNHDNQSNNSNLEQEMQVPNLAPPNFPLPQNQIKPKKVKIIKTTKQIPSSIPQFLIRFSSTYFMKSDVNKEVAAHLEQIRKDKKNKIDQKQNEEEKKKLSQRNSETKSKQNRPSTISQNNAFEDLNLPKTSQKIEGNMQEDLPQTNKENKQTDRSRHDSKLTSQPSCQQCLVCFDNQPDSVILECGHGGLCNQCALDIWKKTGECYLCRQTISKIVQIDINNNQGKYKQVVAVSNMHEISQDQEIMRLSNFIQENAIQQFQQLENQNEANAQNQILNQLNQVLQNQNAGQDQQVQQQNIEPQIQQQNQEEIQQNNQIQDENQIQNIQPQIQLNNQILQQGQQDFQIQQIELQQDSNINLQQNALIIEQHQISQQVQQNEPQQNEIFLDINQNVESQQDRLQVNQQCQKEDITIIQYDEEDEEIQNPDKRNHYQDTKINKVTLSSYINQQNFQADFSSINLSDYENIQNSITHQKNGNQDDISQQTLSIEQLEKQMEEINKQDNLQNCVSNYPSEVNSIKKPEQSACFSIHEKQKNSQEKNQSQHSSEQSINFEECQKQISEVQLSQQISSQNNNAAQNVPAIINIKRISQLDNKIEHDNEIDEQNLNQHLQLSNQNGIQNNKECQSIQFDQQQNQIVKNKEQILIQSGNGKTISQVDDKQNNSQKNTQVEWDIEETLQSTNRSVQTKLYQSGHYAVFQPKKSDGDVTSCSQSSSDAQKIQILDKYMSKYFNSSPEDQVFCQTKEIFAVNNNKVNLQTNGDKQDEYFIKKQDEIVNYASENKENENNPSDEDPPLIQRIIGIDQKLNNNNNNNLEEQNKVQNFLNDKFIQLDEQHIEQQVSNCTIDKETQLINFDEDCEDD</sequence>
<reference evidence="10" key="1">
    <citation type="journal article" date="2006" name="PLoS Biol.">
        <title>Macronuclear genome sequence of the ciliate Tetrahymena thermophila, a model eukaryote.</title>
        <authorList>
            <person name="Eisen J.A."/>
            <person name="Coyne R.S."/>
            <person name="Wu M."/>
            <person name="Wu D."/>
            <person name="Thiagarajan M."/>
            <person name="Wortman J.R."/>
            <person name="Badger J.H."/>
            <person name="Ren Q."/>
            <person name="Amedeo P."/>
            <person name="Jones K.M."/>
            <person name="Tallon L.J."/>
            <person name="Delcher A.L."/>
            <person name="Salzberg S.L."/>
            <person name="Silva J.C."/>
            <person name="Haas B.J."/>
            <person name="Majoros W.H."/>
            <person name="Farzad M."/>
            <person name="Carlton J.M."/>
            <person name="Smith R.K. Jr."/>
            <person name="Garg J."/>
            <person name="Pearlman R.E."/>
            <person name="Karrer K.M."/>
            <person name="Sun L."/>
            <person name="Manning G."/>
            <person name="Elde N.C."/>
            <person name="Turkewitz A.P."/>
            <person name="Asai D.J."/>
            <person name="Wilkes D.E."/>
            <person name="Wang Y."/>
            <person name="Cai H."/>
            <person name="Collins K."/>
            <person name="Stewart B.A."/>
            <person name="Lee S.R."/>
            <person name="Wilamowska K."/>
            <person name="Weinberg Z."/>
            <person name="Ruzzo W.L."/>
            <person name="Wloga D."/>
            <person name="Gaertig J."/>
            <person name="Frankel J."/>
            <person name="Tsao C.-C."/>
            <person name="Gorovsky M.A."/>
            <person name="Keeling P.J."/>
            <person name="Waller R.F."/>
            <person name="Patron N.J."/>
            <person name="Cherry J.M."/>
            <person name="Stover N.A."/>
            <person name="Krieger C.J."/>
            <person name="del Toro C."/>
            <person name="Ryder H.F."/>
            <person name="Williamson S.C."/>
            <person name="Barbeau R.A."/>
            <person name="Hamilton E.P."/>
            <person name="Orias E."/>
        </authorList>
    </citation>
    <scope>NUCLEOTIDE SEQUENCE [LARGE SCALE GENOMIC DNA]</scope>
    <source>
        <strain evidence="10">SB210</strain>
    </source>
</reference>
<keyword evidence="2 4" id="KW-0863">Zinc-finger</keyword>
<feature type="region of interest" description="Disordered" evidence="6">
    <location>
        <begin position="798"/>
        <end position="876"/>
    </location>
</feature>
<feature type="compositionally biased region" description="Basic and acidic residues" evidence="6">
    <location>
        <begin position="798"/>
        <end position="823"/>
    </location>
</feature>
<evidence type="ECO:0000256" key="6">
    <source>
        <dbReference type="SAM" id="MobiDB-lite"/>
    </source>
</evidence>
<feature type="coiled-coil region" evidence="5">
    <location>
        <begin position="271"/>
        <end position="298"/>
    </location>
</feature>
<evidence type="ECO:0000256" key="3">
    <source>
        <dbReference type="ARBA" id="ARBA00022833"/>
    </source>
</evidence>
<keyword evidence="1" id="KW-0479">Metal-binding</keyword>
<keyword evidence="3" id="KW-0862">Zinc</keyword>
<protein>
    <submittedName>
        <fullName evidence="9">Zinc finger, C3HC4 type (RING finger) protein</fullName>
    </submittedName>
</protein>
<dbReference type="GO" id="GO:0016567">
    <property type="term" value="P:protein ubiquitination"/>
    <property type="evidence" value="ECO:0007669"/>
    <property type="project" value="TreeGrafter"/>
</dbReference>
<dbReference type="PANTHER" id="PTHR46858">
    <property type="entry name" value="OS05G0521000 PROTEIN"/>
    <property type="match status" value="1"/>
</dbReference>
<dbReference type="KEGG" id="tet:TTHERM_00941530"/>
<feature type="transmembrane region" description="Helical" evidence="7">
    <location>
        <begin position="459"/>
        <end position="482"/>
    </location>
</feature>
<feature type="transmembrane region" description="Helical" evidence="7">
    <location>
        <begin position="521"/>
        <end position="542"/>
    </location>
</feature>
<evidence type="ECO:0000256" key="7">
    <source>
        <dbReference type="SAM" id="Phobius"/>
    </source>
</evidence>
<keyword evidence="7" id="KW-0812">Transmembrane</keyword>
<dbReference type="Pfam" id="PF13920">
    <property type="entry name" value="zf-C3HC4_3"/>
    <property type="match status" value="1"/>
</dbReference>
<dbReference type="STRING" id="312017.Q24FU2"/>